<dbReference type="Gene3D" id="3.40.50.300">
    <property type="entry name" value="P-loop containing nucleotide triphosphate hydrolases"/>
    <property type="match status" value="1"/>
</dbReference>
<accession>A0A4R5KUR6</accession>
<gene>
    <name evidence="9" type="ORF">E1757_09130</name>
</gene>
<evidence type="ECO:0000256" key="1">
    <source>
        <dbReference type="ARBA" id="ARBA00022448"/>
    </source>
</evidence>
<evidence type="ECO:0000256" key="6">
    <source>
        <dbReference type="ARBA" id="ARBA00066388"/>
    </source>
</evidence>
<evidence type="ECO:0000256" key="3">
    <source>
        <dbReference type="ARBA" id="ARBA00022840"/>
    </source>
</evidence>
<feature type="domain" description="ABC transporter" evidence="8">
    <location>
        <begin position="37"/>
        <end position="271"/>
    </location>
</feature>
<reference evidence="9 10" key="1">
    <citation type="submission" date="2019-03" db="EMBL/GenBank/DDBJ databases">
        <title>This is whole genome sequence of Paenibacillus sp MS74 strain.</title>
        <authorList>
            <person name="Trinh H.N."/>
        </authorList>
    </citation>
    <scope>NUCLEOTIDE SEQUENCE [LARGE SCALE GENOMIC DNA]</scope>
    <source>
        <strain evidence="9 10">MS74</strain>
    </source>
</reference>
<evidence type="ECO:0000256" key="5">
    <source>
        <dbReference type="ARBA" id="ARBA00063934"/>
    </source>
</evidence>
<dbReference type="SMART" id="SM00382">
    <property type="entry name" value="AAA"/>
    <property type="match status" value="1"/>
</dbReference>
<name>A0A4R5KUR6_9BACL</name>
<dbReference type="Proteomes" id="UP000295636">
    <property type="component" value="Unassembled WGS sequence"/>
</dbReference>
<proteinExistence type="predicted"/>
<evidence type="ECO:0000256" key="7">
    <source>
        <dbReference type="ARBA" id="ARBA00070305"/>
    </source>
</evidence>
<dbReference type="SUPFAM" id="SSF50331">
    <property type="entry name" value="MOP-like"/>
    <property type="match status" value="1"/>
</dbReference>
<dbReference type="FunFam" id="3.40.50.300:FF:000425">
    <property type="entry name" value="Probable ABC transporter, ATP-binding subunit"/>
    <property type="match status" value="1"/>
</dbReference>
<dbReference type="Pfam" id="PF00005">
    <property type="entry name" value="ABC_tran"/>
    <property type="match status" value="1"/>
</dbReference>
<dbReference type="GO" id="GO:0005524">
    <property type="term" value="F:ATP binding"/>
    <property type="evidence" value="ECO:0007669"/>
    <property type="project" value="UniProtKB-KW"/>
</dbReference>
<organism evidence="9 10">
    <name type="scientific">Paenibacillus piri</name>
    <dbReference type="NCBI Taxonomy" id="2547395"/>
    <lineage>
        <taxon>Bacteria</taxon>
        <taxon>Bacillati</taxon>
        <taxon>Bacillota</taxon>
        <taxon>Bacilli</taxon>
        <taxon>Bacillales</taxon>
        <taxon>Paenibacillaceae</taxon>
        <taxon>Paenibacillus</taxon>
    </lineage>
</organism>
<dbReference type="InterPro" id="IPR027417">
    <property type="entry name" value="P-loop_NTPase"/>
</dbReference>
<dbReference type="EMBL" id="SMRT01000003">
    <property type="protein sequence ID" value="TDF98687.1"/>
    <property type="molecule type" value="Genomic_DNA"/>
</dbReference>
<dbReference type="InterPro" id="IPR017871">
    <property type="entry name" value="ABC_transporter-like_CS"/>
</dbReference>
<dbReference type="InterPro" id="IPR003439">
    <property type="entry name" value="ABC_transporter-like_ATP-bd"/>
</dbReference>
<evidence type="ECO:0000313" key="9">
    <source>
        <dbReference type="EMBL" id="TDF98687.1"/>
    </source>
</evidence>
<dbReference type="AlphaFoldDB" id="A0A4R5KUR6"/>
<dbReference type="PANTHER" id="PTHR42781:SF4">
    <property type="entry name" value="SPERMIDINE_PUTRESCINE IMPORT ATP-BINDING PROTEIN POTA"/>
    <property type="match status" value="1"/>
</dbReference>
<evidence type="ECO:0000259" key="8">
    <source>
        <dbReference type="PROSITE" id="PS50893"/>
    </source>
</evidence>
<keyword evidence="3 9" id="KW-0067">ATP-binding</keyword>
<keyword evidence="1" id="KW-0813">Transport</keyword>
<evidence type="ECO:0000256" key="4">
    <source>
        <dbReference type="ARBA" id="ARBA00052482"/>
    </source>
</evidence>
<dbReference type="GO" id="GO:0015418">
    <property type="term" value="F:ABC-type quaternary ammonium compound transporting activity"/>
    <property type="evidence" value="ECO:0007669"/>
    <property type="project" value="UniProtKB-EC"/>
</dbReference>
<dbReference type="OrthoDB" id="9802264at2"/>
<evidence type="ECO:0000256" key="2">
    <source>
        <dbReference type="ARBA" id="ARBA00022741"/>
    </source>
</evidence>
<keyword evidence="2" id="KW-0547">Nucleotide-binding</keyword>
<comment type="caution">
    <text evidence="9">The sequence shown here is derived from an EMBL/GenBank/DDBJ whole genome shotgun (WGS) entry which is preliminary data.</text>
</comment>
<dbReference type="InterPro" id="IPR003593">
    <property type="entry name" value="AAA+_ATPase"/>
</dbReference>
<dbReference type="PROSITE" id="PS50893">
    <property type="entry name" value="ABC_TRANSPORTER_2"/>
    <property type="match status" value="1"/>
</dbReference>
<dbReference type="GO" id="GO:0016887">
    <property type="term" value="F:ATP hydrolysis activity"/>
    <property type="evidence" value="ECO:0007669"/>
    <property type="project" value="InterPro"/>
</dbReference>
<comment type="subunit">
    <text evidence="5">The complex is composed of two ATP-binding proteins (OpuCA), two transmembrane proteins (OpuCB and OpuCD) and a solute-binding protein (OpuCC).</text>
</comment>
<dbReference type="PANTHER" id="PTHR42781">
    <property type="entry name" value="SPERMIDINE/PUTRESCINE IMPORT ATP-BINDING PROTEIN POTA"/>
    <property type="match status" value="1"/>
</dbReference>
<sequence>MAARKPPTIGLSGKRRRCKRLSAPGRHYIFRRGTMHIQIERIHKRLGGRSILQDVSLQVKKGQFTVLLGPSGCGKTTLLNILAGLTDIDEGEIHIGGKLYSAPGYTMPPELRNVGMVFQDFALWPHMSVYDNVAFGLKVLRMADKEIKERVADVLQLVQMQAYPDHYPHQLSGGQKQRIAIARAMATRPEVLLMDEPLSSLDARLREQMRWDLLRILQDAGITSVYVTHDQHEALSMADEIVLLNEGRIEQTGSPVHMYRQPRSVFAASFLGAANLLEGTVTEYDRGVSVVDCGGLRVEVQDEDAVPGEKVTILFRPGAVEFASYGGTRPSGVSFRARIRQRAFHGSEWQYRVQIEESGSVSPSILIEAWDQSERSIGEYCELSVPLHSCRVIRGKYVVEHQR</sequence>
<comment type="catalytic activity">
    <reaction evidence="4">
        <text>a quaternary ammonium(out) + ATP + H2O = a quaternary ammonium(in) + ADP + phosphate + H(+)</text>
        <dbReference type="Rhea" id="RHEA:11036"/>
        <dbReference type="ChEBI" id="CHEBI:15377"/>
        <dbReference type="ChEBI" id="CHEBI:15378"/>
        <dbReference type="ChEBI" id="CHEBI:30616"/>
        <dbReference type="ChEBI" id="CHEBI:35267"/>
        <dbReference type="ChEBI" id="CHEBI:43474"/>
        <dbReference type="ChEBI" id="CHEBI:456216"/>
        <dbReference type="EC" id="7.6.2.9"/>
    </reaction>
</comment>
<dbReference type="InterPro" id="IPR008995">
    <property type="entry name" value="Mo/tungstate-bd_C_term_dom"/>
</dbReference>
<dbReference type="PROSITE" id="PS00211">
    <property type="entry name" value="ABC_TRANSPORTER_1"/>
    <property type="match status" value="1"/>
</dbReference>
<dbReference type="Gene3D" id="2.40.50.100">
    <property type="match status" value="1"/>
</dbReference>
<dbReference type="SUPFAM" id="SSF52540">
    <property type="entry name" value="P-loop containing nucleoside triphosphate hydrolases"/>
    <property type="match status" value="1"/>
</dbReference>
<dbReference type="InterPro" id="IPR050093">
    <property type="entry name" value="ABC_SmlMolc_Importer"/>
</dbReference>
<dbReference type="EC" id="7.6.2.9" evidence="6"/>
<evidence type="ECO:0000313" key="10">
    <source>
        <dbReference type="Proteomes" id="UP000295636"/>
    </source>
</evidence>
<keyword evidence="10" id="KW-1185">Reference proteome</keyword>
<protein>
    <recommendedName>
        <fullName evidence="7">Carnitine transport ATP-binding protein OpuCA</fullName>
        <ecNumber evidence="6">7.6.2.9</ecNumber>
    </recommendedName>
</protein>